<dbReference type="Proteomes" id="UP000439113">
    <property type="component" value="Unassembled WGS sequence"/>
</dbReference>
<keyword evidence="3" id="KW-0238">DNA-binding</keyword>
<name>A0A6N8DVY5_RHOAC</name>
<evidence type="ECO:0000256" key="3">
    <source>
        <dbReference type="ARBA" id="ARBA00023125"/>
    </source>
</evidence>
<dbReference type="PANTHER" id="PTHR30629:SF2">
    <property type="entry name" value="PROPHAGE INTEGRASE INTS-RELATED"/>
    <property type="match status" value="1"/>
</dbReference>
<proteinExistence type="inferred from homology"/>
<feature type="domain" description="Integrase DNA-binding" evidence="4">
    <location>
        <begin position="19"/>
        <end position="58"/>
    </location>
</feature>
<organism evidence="6 7">
    <name type="scientific">Rhodoblastus acidophilus</name>
    <name type="common">Rhodopseudomonas acidophila</name>
    <dbReference type="NCBI Taxonomy" id="1074"/>
    <lineage>
        <taxon>Bacteria</taxon>
        <taxon>Pseudomonadati</taxon>
        <taxon>Pseudomonadota</taxon>
        <taxon>Alphaproteobacteria</taxon>
        <taxon>Hyphomicrobiales</taxon>
        <taxon>Rhodoblastaceae</taxon>
        <taxon>Rhodoblastus</taxon>
    </lineage>
</organism>
<dbReference type="InterPro" id="IPR025166">
    <property type="entry name" value="Integrase_DNA_bind_dom"/>
</dbReference>
<feature type="non-terminal residue" evidence="6">
    <location>
        <position position="1"/>
    </location>
</feature>
<dbReference type="InterPro" id="IPR010998">
    <property type="entry name" value="Integrase_recombinase_N"/>
</dbReference>
<evidence type="ECO:0000259" key="4">
    <source>
        <dbReference type="Pfam" id="PF13356"/>
    </source>
</evidence>
<sequence length="149" mass="16121">CRDVRVAKHIKSGRFPAMQRDAVELGAYPETGLKDARAKRDEAKAALLAGIDPGEQRTRNKLAAELSLANTFNAIANELLAKEHREGKSGATLGKNEWALSFVRPSLGERPIAEITAADVLALLRQVEERGRHETAGRSGMRQRAGGAP</sequence>
<evidence type="ECO:0000313" key="7">
    <source>
        <dbReference type="Proteomes" id="UP000439113"/>
    </source>
</evidence>
<keyword evidence="2" id="KW-0229">DNA integration</keyword>
<dbReference type="PANTHER" id="PTHR30629">
    <property type="entry name" value="PROPHAGE INTEGRASE"/>
    <property type="match status" value="1"/>
</dbReference>
<accession>A0A6N8DVY5</accession>
<comment type="similarity">
    <text evidence="1">Belongs to the 'phage' integrase family.</text>
</comment>
<evidence type="ECO:0000256" key="2">
    <source>
        <dbReference type="ARBA" id="ARBA00022908"/>
    </source>
</evidence>
<gene>
    <name evidence="6" type="ORF">GJ654_20195</name>
</gene>
<comment type="caution">
    <text evidence="6">The sequence shown here is derived from an EMBL/GenBank/DDBJ whole genome shotgun (WGS) entry which is preliminary data.</text>
</comment>
<evidence type="ECO:0000259" key="5">
    <source>
        <dbReference type="Pfam" id="PF22022"/>
    </source>
</evidence>
<dbReference type="InterPro" id="IPR038488">
    <property type="entry name" value="Integrase_DNA-bd_sf"/>
</dbReference>
<dbReference type="RefSeq" id="WP_155447977.1">
    <property type="nucleotide sequence ID" value="NZ_WNKS01000033.1"/>
</dbReference>
<dbReference type="InterPro" id="IPR050808">
    <property type="entry name" value="Phage_Integrase"/>
</dbReference>
<dbReference type="EMBL" id="WNKS01000033">
    <property type="protein sequence ID" value="MTV33301.1"/>
    <property type="molecule type" value="Genomic_DNA"/>
</dbReference>
<dbReference type="Pfam" id="PF22022">
    <property type="entry name" value="Phage_int_M"/>
    <property type="match status" value="1"/>
</dbReference>
<dbReference type="AlphaFoldDB" id="A0A6N8DVY5"/>
<dbReference type="SUPFAM" id="SSF56349">
    <property type="entry name" value="DNA breaking-rejoining enzymes"/>
    <property type="match status" value="1"/>
</dbReference>
<dbReference type="GO" id="GO:0003677">
    <property type="term" value="F:DNA binding"/>
    <property type="evidence" value="ECO:0007669"/>
    <property type="project" value="UniProtKB-KW"/>
</dbReference>
<dbReference type="InterPro" id="IPR011010">
    <property type="entry name" value="DNA_brk_join_enz"/>
</dbReference>
<dbReference type="Gene3D" id="3.30.160.390">
    <property type="entry name" value="Integrase, DNA-binding domain"/>
    <property type="match status" value="1"/>
</dbReference>
<dbReference type="Gene3D" id="1.10.150.130">
    <property type="match status" value="1"/>
</dbReference>
<dbReference type="InterPro" id="IPR053876">
    <property type="entry name" value="Phage_int_M"/>
</dbReference>
<dbReference type="Pfam" id="PF13356">
    <property type="entry name" value="Arm-DNA-bind_3"/>
    <property type="match status" value="1"/>
</dbReference>
<evidence type="ECO:0000256" key="1">
    <source>
        <dbReference type="ARBA" id="ARBA00008857"/>
    </source>
</evidence>
<dbReference type="GO" id="GO:0015074">
    <property type="term" value="P:DNA integration"/>
    <property type="evidence" value="ECO:0007669"/>
    <property type="project" value="UniProtKB-KW"/>
</dbReference>
<reference evidence="6 7" key="1">
    <citation type="submission" date="2019-11" db="EMBL/GenBank/DDBJ databases">
        <title>Whole-genome sequence of a Rhodoblastus acidophilus DSM 142.</title>
        <authorList>
            <person name="Kyndt J.A."/>
            <person name="Meyer T.E."/>
        </authorList>
    </citation>
    <scope>NUCLEOTIDE SEQUENCE [LARGE SCALE GENOMIC DNA]</scope>
    <source>
        <strain evidence="6 7">DSM 142</strain>
    </source>
</reference>
<evidence type="ECO:0000313" key="6">
    <source>
        <dbReference type="EMBL" id="MTV33301.1"/>
    </source>
</evidence>
<dbReference type="OrthoDB" id="9795573at2"/>
<feature type="domain" description="Phage integrase central" evidence="5">
    <location>
        <begin position="72"/>
        <end position="144"/>
    </location>
</feature>
<protein>
    <submittedName>
        <fullName evidence="6">DUF4102 domain-containing protein</fullName>
    </submittedName>
</protein>